<dbReference type="SMART" id="SM00347">
    <property type="entry name" value="HTH_MARR"/>
    <property type="match status" value="1"/>
</dbReference>
<dbReference type="PRINTS" id="PR00598">
    <property type="entry name" value="HTHMARR"/>
</dbReference>
<dbReference type="SUPFAM" id="SSF46785">
    <property type="entry name" value="Winged helix' DNA-binding domain"/>
    <property type="match status" value="1"/>
</dbReference>
<dbReference type="InterPro" id="IPR036388">
    <property type="entry name" value="WH-like_DNA-bd_sf"/>
</dbReference>
<dbReference type="PANTHER" id="PTHR33164:SF95">
    <property type="entry name" value="TRANSCRIPTIONAL REGULATOR"/>
    <property type="match status" value="1"/>
</dbReference>
<feature type="domain" description="HTH marR-type" evidence="1">
    <location>
        <begin position="23"/>
        <end position="155"/>
    </location>
</feature>
<accession>A0ABW4S982</accession>
<dbReference type="InterPro" id="IPR039422">
    <property type="entry name" value="MarR/SlyA-like"/>
</dbReference>
<dbReference type="InterPro" id="IPR036390">
    <property type="entry name" value="WH_DNA-bd_sf"/>
</dbReference>
<name>A0ABW4S982_9RHOB</name>
<evidence type="ECO:0000313" key="3">
    <source>
        <dbReference type="Proteomes" id="UP001597353"/>
    </source>
</evidence>
<dbReference type="InterPro" id="IPR000835">
    <property type="entry name" value="HTH_MarR-typ"/>
</dbReference>
<dbReference type="Gene3D" id="1.10.10.10">
    <property type="entry name" value="Winged helix-like DNA-binding domain superfamily/Winged helix DNA-binding domain"/>
    <property type="match status" value="1"/>
</dbReference>
<dbReference type="Proteomes" id="UP001597353">
    <property type="component" value="Unassembled WGS sequence"/>
</dbReference>
<proteinExistence type="predicted"/>
<dbReference type="RefSeq" id="WP_390265232.1">
    <property type="nucleotide sequence ID" value="NZ_JBHUGH010000035.1"/>
</dbReference>
<keyword evidence="3" id="KW-1185">Reference proteome</keyword>
<reference evidence="3" key="1">
    <citation type="journal article" date="2019" name="Int. J. Syst. Evol. Microbiol.">
        <title>The Global Catalogue of Microorganisms (GCM) 10K type strain sequencing project: providing services to taxonomists for standard genome sequencing and annotation.</title>
        <authorList>
            <consortium name="The Broad Institute Genomics Platform"/>
            <consortium name="The Broad Institute Genome Sequencing Center for Infectious Disease"/>
            <person name="Wu L."/>
            <person name="Ma J."/>
        </authorList>
    </citation>
    <scope>NUCLEOTIDE SEQUENCE [LARGE SCALE GENOMIC DNA]</scope>
    <source>
        <strain evidence="3">CGMCC 4.7242</strain>
    </source>
</reference>
<dbReference type="PANTHER" id="PTHR33164">
    <property type="entry name" value="TRANSCRIPTIONAL REGULATOR, MARR FAMILY"/>
    <property type="match status" value="1"/>
</dbReference>
<evidence type="ECO:0000259" key="1">
    <source>
        <dbReference type="PROSITE" id="PS50995"/>
    </source>
</evidence>
<sequence>MKDQTAPRPLETLDAENLHRVLTEHPAHLIRRSYQIFLYCFDEAMAGLKLSPVTWIMLATAHSFPGLSVTEVARRAAIDRASCGRAATALEKRGLVRIKMSESDGRQKLLDLTPAGEALVAKGFGRIENLRALLVGQLDAEEQRQFMTSLTTFVQRSSNHVRASIPQPLETDNF</sequence>
<organism evidence="2 3">
    <name type="scientific">Halodurantibacterium flavum</name>
    <dbReference type="NCBI Taxonomy" id="1382802"/>
    <lineage>
        <taxon>Bacteria</taxon>
        <taxon>Pseudomonadati</taxon>
        <taxon>Pseudomonadota</taxon>
        <taxon>Alphaproteobacteria</taxon>
        <taxon>Rhodobacterales</taxon>
        <taxon>Paracoccaceae</taxon>
        <taxon>Halodurantibacterium</taxon>
    </lineage>
</organism>
<dbReference type="EMBL" id="JBHUGH010000035">
    <property type="protein sequence ID" value="MFD1914155.1"/>
    <property type="molecule type" value="Genomic_DNA"/>
</dbReference>
<gene>
    <name evidence="2" type="ORF">ACFSGJ_18285</name>
</gene>
<comment type="caution">
    <text evidence="2">The sequence shown here is derived from an EMBL/GenBank/DDBJ whole genome shotgun (WGS) entry which is preliminary data.</text>
</comment>
<evidence type="ECO:0000313" key="2">
    <source>
        <dbReference type="EMBL" id="MFD1914155.1"/>
    </source>
</evidence>
<protein>
    <submittedName>
        <fullName evidence="2">MarR family winged helix-turn-helix transcriptional regulator</fullName>
    </submittedName>
</protein>
<dbReference type="Pfam" id="PF12802">
    <property type="entry name" value="MarR_2"/>
    <property type="match status" value="1"/>
</dbReference>
<dbReference type="PROSITE" id="PS50995">
    <property type="entry name" value="HTH_MARR_2"/>
    <property type="match status" value="1"/>
</dbReference>